<dbReference type="Proteomes" id="UP000237423">
    <property type="component" value="Unassembled WGS sequence"/>
</dbReference>
<dbReference type="RefSeq" id="WP_249028021.1">
    <property type="nucleotide sequence ID" value="NZ_PGFZ01000004.1"/>
</dbReference>
<dbReference type="SUPFAM" id="SSF51197">
    <property type="entry name" value="Clavaminate synthase-like"/>
    <property type="match status" value="1"/>
</dbReference>
<dbReference type="PANTHER" id="PTHR12461">
    <property type="entry name" value="HYPOXIA-INDUCIBLE FACTOR 1 ALPHA INHIBITOR-RELATED"/>
    <property type="match status" value="1"/>
</dbReference>
<dbReference type="Gene3D" id="2.60.120.650">
    <property type="entry name" value="Cupin"/>
    <property type="match status" value="1"/>
</dbReference>
<evidence type="ECO:0000313" key="3">
    <source>
        <dbReference type="Proteomes" id="UP000237423"/>
    </source>
</evidence>
<evidence type="ECO:0000313" key="2">
    <source>
        <dbReference type="EMBL" id="POZ52005.1"/>
    </source>
</evidence>
<dbReference type="InterPro" id="IPR041667">
    <property type="entry name" value="Cupin_8"/>
</dbReference>
<accession>A0A2S5CMF4</accession>
<feature type="domain" description="JmjC" evidence="1">
    <location>
        <begin position="119"/>
        <end position="286"/>
    </location>
</feature>
<dbReference type="InterPro" id="IPR003347">
    <property type="entry name" value="JmjC_dom"/>
</dbReference>
<organism evidence="2 3">
    <name type="scientific">Methylovulum psychrotolerans</name>
    <dbReference type="NCBI Taxonomy" id="1704499"/>
    <lineage>
        <taxon>Bacteria</taxon>
        <taxon>Pseudomonadati</taxon>
        <taxon>Pseudomonadota</taxon>
        <taxon>Gammaproteobacteria</taxon>
        <taxon>Methylococcales</taxon>
        <taxon>Methylococcaceae</taxon>
        <taxon>Methylovulum</taxon>
    </lineage>
</organism>
<dbReference type="AlphaFoldDB" id="A0A2S5CMF4"/>
<dbReference type="SMART" id="SM00558">
    <property type="entry name" value="JmjC"/>
    <property type="match status" value="1"/>
</dbReference>
<sequence>MENLMAFRAATDSSAKKAPVKIPYPLLERREGLSPLTFFSDFVEKSRPVIIPNALKDCPALSRWTMDHLAQVAGNRPVQLKQGLNEEGVNGLRTITTRLDGYLEQLANFENLLQRNGATAKQRPAYLHDLPLLSVLPDAANDLEGFPTTYFPEWYQTDWLKFAQFFLGPSHSLTPLHFDCLLTHNLFFQIKGRKRFTLLHHDQLPSCYRYKWRWCEVDVENPDFIRYPLYRAAQVQECIVEAGDMLYMPPGMLHHVRSLDCSISFNVDWHTRGSAIRGVMALLKGMPIKNVYYNTVIALGQCAGLSAGQVLPWYRSYLNYVS</sequence>
<dbReference type="EMBL" id="PGFZ01000004">
    <property type="protein sequence ID" value="POZ52005.1"/>
    <property type="molecule type" value="Genomic_DNA"/>
</dbReference>
<proteinExistence type="predicted"/>
<dbReference type="PROSITE" id="PS51184">
    <property type="entry name" value="JMJC"/>
    <property type="match status" value="1"/>
</dbReference>
<gene>
    <name evidence="2" type="ORF">AADEFJLK_02226</name>
</gene>
<dbReference type="Pfam" id="PF13621">
    <property type="entry name" value="Cupin_8"/>
    <property type="match status" value="1"/>
</dbReference>
<protein>
    <submittedName>
        <fullName evidence="2">Cupin-like domain-containing protein</fullName>
    </submittedName>
</protein>
<name>A0A2S5CMF4_9GAMM</name>
<reference evidence="2 3" key="1">
    <citation type="submission" date="2017-11" db="EMBL/GenBank/DDBJ databases">
        <title>Draft Genome Sequence of Methylobacter psychrotolerans Sph1T, an Obligate Methanotroph from Low-Temperature Environments.</title>
        <authorList>
            <person name="Oshkin I.Y."/>
            <person name="Miroshnikov K."/>
            <person name="Belova S.E."/>
            <person name="Korzhenkov A."/>
            <person name="Toshchakov S.V."/>
            <person name="Dedysh S.N."/>
        </authorList>
    </citation>
    <scope>NUCLEOTIDE SEQUENCE [LARGE SCALE GENOMIC DNA]</scope>
    <source>
        <strain evidence="2 3">Sph1</strain>
    </source>
</reference>
<dbReference type="PANTHER" id="PTHR12461:SF105">
    <property type="entry name" value="HYPOXIA-INDUCIBLE FACTOR 1-ALPHA INHIBITOR"/>
    <property type="match status" value="1"/>
</dbReference>
<evidence type="ECO:0000259" key="1">
    <source>
        <dbReference type="PROSITE" id="PS51184"/>
    </source>
</evidence>
<comment type="caution">
    <text evidence="2">The sequence shown here is derived from an EMBL/GenBank/DDBJ whole genome shotgun (WGS) entry which is preliminary data.</text>
</comment>